<proteinExistence type="predicted"/>
<feature type="non-terminal residue" evidence="2">
    <location>
        <position position="1"/>
    </location>
</feature>
<feature type="non-terminal residue" evidence="2">
    <location>
        <position position="82"/>
    </location>
</feature>
<evidence type="ECO:0000313" key="2">
    <source>
        <dbReference type="EMBL" id="CEK97080.1"/>
    </source>
</evidence>
<name>A0A0B7BY39_9EUPU</name>
<organism evidence="2">
    <name type="scientific">Arion vulgaris</name>
    <dbReference type="NCBI Taxonomy" id="1028688"/>
    <lineage>
        <taxon>Eukaryota</taxon>
        <taxon>Metazoa</taxon>
        <taxon>Spiralia</taxon>
        <taxon>Lophotrochozoa</taxon>
        <taxon>Mollusca</taxon>
        <taxon>Gastropoda</taxon>
        <taxon>Heterobranchia</taxon>
        <taxon>Euthyneura</taxon>
        <taxon>Panpulmonata</taxon>
        <taxon>Eupulmonata</taxon>
        <taxon>Stylommatophora</taxon>
        <taxon>Helicina</taxon>
        <taxon>Arionoidea</taxon>
        <taxon>Arionidae</taxon>
        <taxon>Arion</taxon>
    </lineage>
</organism>
<accession>A0A0B7BY39</accession>
<evidence type="ECO:0000256" key="1">
    <source>
        <dbReference type="SAM" id="MobiDB-lite"/>
    </source>
</evidence>
<dbReference type="EMBL" id="HACG01050215">
    <property type="protein sequence ID" value="CEK97080.1"/>
    <property type="molecule type" value="Transcribed_RNA"/>
</dbReference>
<protein>
    <submittedName>
        <fullName evidence="2">Uncharacterized protein</fullName>
    </submittedName>
</protein>
<feature type="region of interest" description="Disordered" evidence="1">
    <location>
        <begin position="1"/>
        <end position="23"/>
    </location>
</feature>
<sequence>ENSSLKAENCCKKGGHHDSLKHGSRHGFILFNDESLEVILCTPSKKKKQPRVLKERNVIEKTNTKVTQQSGCVRKPTKRVPG</sequence>
<dbReference type="AlphaFoldDB" id="A0A0B7BY39"/>
<gene>
    <name evidence="2" type="primary">ORF214572</name>
</gene>
<reference evidence="2" key="1">
    <citation type="submission" date="2014-12" db="EMBL/GenBank/DDBJ databases">
        <title>Insight into the proteome of Arion vulgaris.</title>
        <authorList>
            <person name="Aradska J."/>
            <person name="Bulat T."/>
            <person name="Smidak R."/>
            <person name="Sarate P."/>
            <person name="Gangsoo J."/>
            <person name="Sialana F."/>
            <person name="Bilban M."/>
            <person name="Lubec G."/>
        </authorList>
    </citation>
    <scope>NUCLEOTIDE SEQUENCE</scope>
    <source>
        <tissue evidence="2">Skin</tissue>
    </source>
</reference>